<evidence type="ECO:0000313" key="2">
    <source>
        <dbReference type="Proteomes" id="UP000220397"/>
    </source>
</evidence>
<dbReference type="InterPro" id="IPR019240">
    <property type="entry name" value="DUF2196"/>
</dbReference>
<name>A0A9X6VCN5_BACTU</name>
<dbReference type="RefSeq" id="WP_098368874.1">
    <property type="nucleotide sequence ID" value="NZ_JARSYC010000030.1"/>
</dbReference>
<dbReference type="EMBL" id="NTUS01000026">
    <property type="protein sequence ID" value="PFB08037.1"/>
    <property type="molecule type" value="Genomic_DNA"/>
</dbReference>
<accession>A0A9X6VCN5</accession>
<dbReference type="AlphaFoldDB" id="A0A9X6VCN5"/>
<dbReference type="Pfam" id="PF09962">
    <property type="entry name" value="DUF2196"/>
    <property type="match status" value="1"/>
</dbReference>
<evidence type="ECO:0000313" key="1">
    <source>
        <dbReference type="EMBL" id="PFB08037.1"/>
    </source>
</evidence>
<organism evidence="1 2">
    <name type="scientific">Bacillus thuringiensis</name>
    <dbReference type="NCBI Taxonomy" id="1428"/>
    <lineage>
        <taxon>Bacteria</taxon>
        <taxon>Bacillati</taxon>
        <taxon>Bacillota</taxon>
        <taxon>Bacilli</taxon>
        <taxon>Bacillales</taxon>
        <taxon>Bacillaceae</taxon>
        <taxon>Bacillus</taxon>
        <taxon>Bacillus cereus group</taxon>
    </lineage>
</organism>
<dbReference type="Proteomes" id="UP000220397">
    <property type="component" value="Unassembled WGS sequence"/>
</dbReference>
<reference evidence="1 2" key="1">
    <citation type="submission" date="2017-09" db="EMBL/GenBank/DDBJ databases">
        <title>Large-scale bioinformatics analysis of Bacillus genomes uncovers conserved roles of natural products in bacterial physiology.</title>
        <authorList>
            <consortium name="Agbiome Team Llc"/>
            <person name="Bleich R.M."/>
            <person name="Kirk G.J."/>
            <person name="Santa Maria K.C."/>
            <person name="Allen S.E."/>
            <person name="Farag S."/>
            <person name="Shank E.A."/>
            <person name="Bowers A."/>
        </authorList>
    </citation>
    <scope>NUCLEOTIDE SEQUENCE [LARGE SCALE GENOMIC DNA]</scope>
    <source>
        <strain evidence="1 2">AFS015413</strain>
    </source>
</reference>
<sequence length="179" mass="21431">MNIDVTVKKNLIVGLYVEVQTSKGEIERGYIKEILSQSNNKKGIRVRLLNEIEGRVQYVFSKHEIKAENFKFYNLFFFEPCIYSLWDKRTRTYLTINRKNSVYKNYENLAFLFTTKEKAKKLITGTELDTPDIQIKTINRKKPIVEVFKDKGIDKFTIDGERKLSFEKMKEWEKYFREQ</sequence>
<gene>
    <name evidence="1" type="ORF">CN398_09965</name>
</gene>
<comment type="caution">
    <text evidence="1">The sequence shown here is derived from an EMBL/GenBank/DDBJ whole genome shotgun (WGS) entry which is preliminary data.</text>
</comment>
<proteinExistence type="predicted"/>
<protein>
    <submittedName>
        <fullName evidence="1">Uncharacterized protein</fullName>
    </submittedName>
</protein>